<evidence type="ECO:0000256" key="8">
    <source>
        <dbReference type="ARBA" id="ARBA00023145"/>
    </source>
</evidence>
<proteinExistence type="inferred from homology"/>
<keyword evidence="8" id="KW-0865">Zymogen</keyword>
<accession>A0A0S3TFG1</accession>
<dbReference type="InterPro" id="IPR032799">
    <property type="entry name" value="TAXi_C"/>
</dbReference>
<dbReference type="GO" id="GO:0005576">
    <property type="term" value="C:extracellular region"/>
    <property type="evidence" value="ECO:0007669"/>
    <property type="project" value="UniProtKB-SubCell"/>
</dbReference>
<evidence type="ECO:0000256" key="11">
    <source>
        <dbReference type="ARBA" id="ARBA00051299"/>
    </source>
</evidence>
<dbReference type="CDD" id="cd05476">
    <property type="entry name" value="pepsin_A_like_plant"/>
    <property type="match status" value="1"/>
</dbReference>
<evidence type="ECO:0000256" key="13">
    <source>
        <dbReference type="ARBA" id="ARBA00067063"/>
    </source>
</evidence>
<dbReference type="GO" id="GO:0006508">
    <property type="term" value="P:proteolysis"/>
    <property type="evidence" value="ECO:0007669"/>
    <property type="project" value="UniProtKB-KW"/>
</dbReference>
<evidence type="ECO:0000259" key="17">
    <source>
        <dbReference type="PROSITE" id="PS51767"/>
    </source>
</evidence>
<dbReference type="InterPro" id="IPR034161">
    <property type="entry name" value="Pepsin-like_plant"/>
</dbReference>
<evidence type="ECO:0000256" key="7">
    <source>
        <dbReference type="ARBA" id="ARBA00022801"/>
    </source>
</evidence>
<protein>
    <recommendedName>
        <fullName evidence="13">nepenthesin</fullName>
        <ecNumber evidence="13">3.4.23.12</ecNumber>
    </recommendedName>
</protein>
<dbReference type="InterPro" id="IPR033121">
    <property type="entry name" value="PEPTIDASE_A1"/>
</dbReference>
<dbReference type="PANTHER" id="PTHR47967:SF23">
    <property type="entry name" value="OS04G0448300 PROTEIN"/>
    <property type="match status" value="1"/>
</dbReference>
<keyword evidence="9" id="KW-1015">Disulfide bond</keyword>
<dbReference type="EC" id="3.4.23.12" evidence="13"/>
<dbReference type="FunFam" id="2.40.70.10:FF:000033">
    <property type="entry name" value="Aspartyl protease family protein"/>
    <property type="match status" value="1"/>
</dbReference>
<evidence type="ECO:0000256" key="9">
    <source>
        <dbReference type="ARBA" id="ARBA00023157"/>
    </source>
</evidence>
<dbReference type="InterPro" id="IPR001969">
    <property type="entry name" value="Aspartic_peptidase_AS"/>
</dbReference>
<dbReference type="PRINTS" id="PR00792">
    <property type="entry name" value="PEPSIN"/>
</dbReference>
<keyword evidence="6 15" id="KW-0064">Aspartyl protease</keyword>
<dbReference type="Gene3D" id="2.40.70.10">
    <property type="entry name" value="Acid Proteases"/>
    <property type="match status" value="2"/>
</dbReference>
<comment type="similarity">
    <text evidence="2 15">Belongs to the peptidase A1 family.</text>
</comment>
<dbReference type="InterPro" id="IPR032861">
    <property type="entry name" value="TAXi_N"/>
</dbReference>
<dbReference type="InterPro" id="IPR001461">
    <property type="entry name" value="Aspartic_peptidase_A1"/>
</dbReference>
<comment type="subcellular location">
    <subcellularLocation>
        <location evidence="1">Secreted</location>
    </subcellularLocation>
</comment>
<dbReference type="PROSITE" id="PS00141">
    <property type="entry name" value="ASP_PROTEASE"/>
    <property type="match status" value="1"/>
</dbReference>
<keyword evidence="5 16" id="KW-0732">Signal</keyword>
<keyword evidence="4 15" id="KW-0645">Protease</keyword>
<evidence type="ECO:0000313" key="18">
    <source>
        <dbReference type="EMBL" id="BAU03850.1"/>
    </source>
</evidence>
<dbReference type="EMBL" id="AB769066">
    <property type="protein sequence ID" value="BAU03850.1"/>
    <property type="molecule type" value="Genomic_DNA"/>
</dbReference>
<evidence type="ECO:0000256" key="4">
    <source>
        <dbReference type="ARBA" id="ARBA00022670"/>
    </source>
</evidence>
<dbReference type="Pfam" id="PF14543">
    <property type="entry name" value="TAXi_N"/>
    <property type="match status" value="1"/>
</dbReference>
<organism evidence="18">
    <name type="scientific">Nepenthes adnata</name>
    <dbReference type="NCBI Taxonomy" id="150947"/>
    <lineage>
        <taxon>Eukaryota</taxon>
        <taxon>Viridiplantae</taxon>
        <taxon>Streptophyta</taxon>
        <taxon>Embryophyta</taxon>
        <taxon>Tracheophyta</taxon>
        <taxon>Spermatophyta</taxon>
        <taxon>Magnoliopsida</taxon>
        <taxon>eudicotyledons</taxon>
        <taxon>Gunneridae</taxon>
        <taxon>Pentapetalae</taxon>
        <taxon>Caryophyllales</taxon>
        <taxon>Nepenthaceae</taxon>
        <taxon>Nepenthes</taxon>
    </lineage>
</organism>
<dbReference type="PROSITE" id="PS51767">
    <property type="entry name" value="PEPTIDASE_A1"/>
    <property type="match status" value="1"/>
</dbReference>
<evidence type="ECO:0000256" key="12">
    <source>
        <dbReference type="ARBA" id="ARBA00053221"/>
    </source>
</evidence>
<feature type="domain" description="Peptidase A1" evidence="17">
    <location>
        <begin position="96"/>
        <end position="431"/>
    </location>
</feature>
<evidence type="ECO:0000256" key="3">
    <source>
        <dbReference type="ARBA" id="ARBA00022525"/>
    </source>
</evidence>
<evidence type="ECO:0000256" key="6">
    <source>
        <dbReference type="ARBA" id="ARBA00022750"/>
    </source>
</evidence>
<evidence type="ECO:0000256" key="10">
    <source>
        <dbReference type="ARBA" id="ARBA00023180"/>
    </source>
</evidence>
<evidence type="ECO:0000256" key="5">
    <source>
        <dbReference type="ARBA" id="ARBA00022729"/>
    </source>
</evidence>
<dbReference type="InterPro" id="IPR021109">
    <property type="entry name" value="Peptidase_aspartic_dom_sf"/>
</dbReference>
<feature type="signal peptide" evidence="16">
    <location>
        <begin position="1"/>
        <end position="24"/>
    </location>
</feature>
<comment type="function">
    <text evidence="12">Extracellular proteinase found in the pitcher fluid of carnivorous plants. Digest prey for nitrogen uptake.</text>
</comment>
<feature type="active site" evidence="14">
    <location>
        <position position="114"/>
    </location>
</feature>
<feature type="active site" evidence="14">
    <location>
        <position position="315"/>
    </location>
</feature>
<dbReference type="FunFam" id="2.40.70.10:FF:000016">
    <property type="entry name" value="Probable aspartic protease At2g35615"/>
    <property type="match status" value="1"/>
</dbReference>
<dbReference type="GO" id="GO:0004190">
    <property type="term" value="F:aspartic-type endopeptidase activity"/>
    <property type="evidence" value="ECO:0007669"/>
    <property type="project" value="UniProtKB-KW"/>
</dbReference>
<dbReference type="Pfam" id="PF14541">
    <property type="entry name" value="TAXi_C"/>
    <property type="match status" value="1"/>
</dbReference>
<gene>
    <name evidence="18" type="primary">Nep2</name>
</gene>
<evidence type="ECO:0000256" key="2">
    <source>
        <dbReference type="ARBA" id="ARBA00007447"/>
    </source>
</evidence>
<keyword evidence="3" id="KW-0964">Secreted</keyword>
<dbReference type="InterPro" id="IPR051708">
    <property type="entry name" value="Plant_Aspart_Prot_A1"/>
</dbReference>
<name>A0A0S3TFG1_9CARY</name>
<dbReference type="AlphaFoldDB" id="A0A0S3TFG1"/>
<keyword evidence="10" id="KW-0325">Glycoprotein</keyword>
<reference evidence="18" key="1">
    <citation type="submission" date="2012-12" db="EMBL/GenBank/DDBJ databases">
        <title>Molecular and Adaptive Evolution of Nep2 Gene from the Carnivorous Plant Nepenthes.</title>
        <authorList>
            <person name="Alamsyah F."/>
            <person name="Ito M."/>
        </authorList>
    </citation>
    <scope>NUCLEOTIDE SEQUENCE</scope>
</reference>
<feature type="chain" id="PRO_5006619168" description="nepenthesin" evidence="16">
    <location>
        <begin position="25"/>
        <end position="438"/>
    </location>
</feature>
<sequence length="438" mass="46193">MASSLYSVVLGLAIVSAIVAPTSSTSRGTHLHHGQKRPQPGLRVVLEQVDSGMNLTKYELIKRAIKRGERRMRSINAMLQSSSGIETPVYAGDGEYLMHVSIGTPAIPFSAIMDTGSDLIWTPCGPCTQCFSQPTPIFNPQDSSSFSTLPCESQYCQDLPSETCYNNECQYTYGYGDGSTTQGYMATDTFTFETSSVPNIAFGCGEDNQGFGQGNGAGLIGMGWGPLSLPSQLGVGQFSYCMTSYGSSSPSTLALGSAASGVPEGSPSTTLIHSSSNPTYYYITLQGITVGGDNLGIPSSTFRLQDDGTGGMIIDSGTTLTYLPRDAYYAVAQAFTDQIDLSTVDESSSGLSTCFQQPSDGSTVQVPEISMQFDGGVLNLGEENVLISPAEGVICLAMGSSSQLGISIFGNIQQQETQVLYDLQNLAVSFVPARCGAS</sequence>
<dbReference type="PANTHER" id="PTHR47967">
    <property type="entry name" value="OS07G0603500 PROTEIN-RELATED"/>
    <property type="match status" value="1"/>
</dbReference>
<dbReference type="SUPFAM" id="SSF50630">
    <property type="entry name" value="Acid proteases"/>
    <property type="match status" value="1"/>
</dbReference>
<comment type="catalytic activity">
    <reaction evidence="11">
        <text>Similar to pepsin, but also cleaves on either side of Asp and at Lys-|-Arg.</text>
        <dbReference type="EC" id="3.4.23.12"/>
    </reaction>
</comment>
<keyword evidence="7 15" id="KW-0378">Hydrolase</keyword>
<evidence type="ECO:0000256" key="15">
    <source>
        <dbReference type="RuleBase" id="RU000454"/>
    </source>
</evidence>
<evidence type="ECO:0000256" key="14">
    <source>
        <dbReference type="PIRSR" id="PIRSR601461-1"/>
    </source>
</evidence>
<evidence type="ECO:0000256" key="1">
    <source>
        <dbReference type="ARBA" id="ARBA00004613"/>
    </source>
</evidence>
<evidence type="ECO:0000256" key="16">
    <source>
        <dbReference type="SAM" id="SignalP"/>
    </source>
</evidence>